<dbReference type="Gene3D" id="3.40.50.720">
    <property type="entry name" value="NAD(P)-binding Rossmann-like Domain"/>
    <property type="match status" value="1"/>
</dbReference>
<evidence type="ECO:0000313" key="4">
    <source>
        <dbReference type="EMBL" id="CUE71467.1"/>
    </source>
</evidence>
<dbReference type="GO" id="GO:0070402">
    <property type="term" value="F:NADPH binding"/>
    <property type="evidence" value="ECO:0007669"/>
    <property type="project" value="TreeGrafter"/>
</dbReference>
<organism evidence="4 5">
    <name type="scientific">Bodo saltans</name>
    <name type="common">Flagellated protozoan</name>
    <dbReference type="NCBI Taxonomy" id="75058"/>
    <lineage>
        <taxon>Eukaryota</taxon>
        <taxon>Discoba</taxon>
        <taxon>Euglenozoa</taxon>
        <taxon>Kinetoplastea</taxon>
        <taxon>Metakinetoplastina</taxon>
        <taxon>Eubodonida</taxon>
        <taxon>Bodonidae</taxon>
        <taxon>Bodo</taxon>
    </lineage>
</organism>
<evidence type="ECO:0000313" key="5">
    <source>
        <dbReference type="Proteomes" id="UP000051952"/>
    </source>
</evidence>
<protein>
    <submittedName>
        <fullName evidence="4">Alcohol dehydrogenase, putative</fullName>
    </submittedName>
</protein>
<dbReference type="Proteomes" id="UP000051952">
    <property type="component" value="Unassembled WGS sequence"/>
</dbReference>
<keyword evidence="2" id="KW-0560">Oxidoreductase</keyword>
<dbReference type="Gene3D" id="3.90.180.10">
    <property type="entry name" value="Medium-chain alcohol dehydrogenases, catalytic domain"/>
    <property type="match status" value="1"/>
</dbReference>
<evidence type="ECO:0000256" key="2">
    <source>
        <dbReference type="ARBA" id="ARBA00023002"/>
    </source>
</evidence>
<dbReference type="SMART" id="SM00829">
    <property type="entry name" value="PKS_ER"/>
    <property type="match status" value="1"/>
</dbReference>
<keyword evidence="5" id="KW-1185">Reference proteome</keyword>
<dbReference type="EMBL" id="CYKH01000109">
    <property type="protein sequence ID" value="CUE71467.1"/>
    <property type="molecule type" value="Genomic_DNA"/>
</dbReference>
<proteinExistence type="predicted"/>
<dbReference type="InterPro" id="IPR036291">
    <property type="entry name" value="NAD(P)-bd_dom_sf"/>
</dbReference>
<dbReference type="InterPro" id="IPR013154">
    <property type="entry name" value="ADH-like_N"/>
</dbReference>
<dbReference type="SUPFAM" id="SSF51735">
    <property type="entry name" value="NAD(P)-binding Rossmann-fold domains"/>
    <property type="match status" value="1"/>
</dbReference>
<dbReference type="Pfam" id="PF00107">
    <property type="entry name" value="ADH_zinc_N"/>
    <property type="match status" value="1"/>
</dbReference>
<dbReference type="InterPro" id="IPR013149">
    <property type="entry name" value="ADH-like_C"/>
</dbReference>
<dbReference type="GO" id="GO:0016651">
    <property type="term" value="F:oxidoreductase activity, acting on NAD(P)H"/>
    <property type="evidence" value="ECO:0007669"/>
    <property type="project" value="TreeGrafter"/>
</dbReference>
<keyword evidence="1" id="KW-0521">NADP</keyword>
<dbReference type="VEuPathDB" id="TriTrypDB:BSAL_53300"/>
<dbReference type="Pfam" id="PF08240">
    <property type="entry name" value="ADH_N"/>
    <property type="match status" value="1"/>
</dbReference>
<dbReference type="OrthoDB" id="9992527at2759"/>
<dbReference type="OMA" id="CGRIACL"/>
<feature type="non-terminal residue" evidence="4">
    <location>
        <position position="1"/>
    </location>
</feature>
<gene>
    <name evidence="4" type="ORF">BSAL_53300</name>
</gene>
<sequence>AVVLSSHEGALHPKLAIDAPIPNDIPADHVRVRVHAASLNPVDGKYDNWKGLMEREAGGSSQPFVLGLDGAGVIDALGSSVDSERWQIGSRVAFHLWLGRGDGSFAEYCVAHEGTLVRIPDNVTDETAAATPCAMWTAYKAVVTKLRAPPGASSIVVTSGSGGVGCFAVQLAKLLGINTIIATCSSTSSERVRELGATHCIDYHTENDIAAAIRRIVPSGVPYAVDSVSSDSATNLIASLAIDGELAAVAGSPCRDASITFLTGYSFHDVCLGFAAYQSGNVKRLLGDIGEACMKLLASGSIDPCIGRRVTLEELPEMIAKARDGISGGKVVVTIAP</sequence>
<dbReference type="PANTHER" id="PTHR48106">
    <property type="entry name" value="QUINONE OXIDOREDUCTASE PIG3-RELATED"/>
    <property type="match status" value="1"/>
</dbReference>
<dbReference type="InterPro" id="IPR020843">
    <property type="entry name" value="ER"/>
</dbReference>
<dbReference type="AlphaFoldDB" id="A0A0S4ILS9"/>
<reference evidence="5" key="1">
    <citation type="submission" date="2015-09" db="EMBL/GenBank/DDBJ databases">
        <authorList>
            <consortium name="Pathogen Informatics"/>
        </authorList>
    </citation>
    <scope>NUCLEOTIDE SEQUENCE [LARGE SCALE GENOMIC DNA]</scope>
    <source>
        <strain evidence="5">Lake Konstanz</strain>
    </source>
</reference>
<evidence type="ECO:0000259" key="3">
    <source>
        <dbReference type="SMART" id="SM00829"/>
    </source>
</evidence>
<name>A0A0S4ILS9_BODSA</name>
<dbReference type="InterPro" id="IPR011032">
    <property type="entry name" value="GroES-like_sf"/>
</dbReference>
<feature type="domain" description="Enoyl reductase (ER)" evidence="3">
    <location>
        <begin position="10"/>
        <end position="333"/>
    </location>
</feature>
<evidence type="ECO:0000256" key="1">
    <source>
        <dbReference type="ARBA" id="ARBA00022857"/>
    </source>
</evidence>
<accession>A0A0S4ILS9</accession>
<dbReference type="SUPFAM" id="SSF50129">
    <property type="entry name" value="GroES-like"/>
    <property type="match status" value="1"/>
</dbReference>